<keyword evidence="2 9" id="KW-0813">Transport</keyword>
<dbReference type="PANTHER" id="PTHR33989">
    <property type="match status" value="1"/>
</dbReference>
<evidence type="ECO:0000256" key="4">
    <source>
        <dbReference type="ARBA" id="ARBA00022597"/>
    </source>
</evidence>
<dbReference type="NCBIfam" id="NF007157">
    <property type="entry name" value="PRK09592.1"/>
    <property type="match status" value="1"/>
</dbReference>
<feature type="transmembrane region" description="Helical" evidence="10">
    <location>
        <begin position="343"/>
        <end position="365"/>
    </location>
</feature>
<feature type="transmembrane region" description="Helical" evidence="10">
    <location>
        <begin position="257"/>
        <end position="274"/>
    </location>
</feature>
<keyword evidence="7 10" id="KW-1133">Transmembrane helix</keyword>
<keyword evidence="4 9" id="KW-0762">Sugar transport</keyword>
<keyword evidence="13" id="KW-1185">Reference proteome</keyword>
<evidence type="ECO:0000256" key="5">
    <source>
        <dbReference type="ARBA" id="ARBA00022683"/>
    </source>
</evidence>
<dbReference type="GO" id="GO:0009401">
    <property type="term" value="P:phosphoenolpyruvate-dependent sugar phosphotransferase system"/>
    <property type="evidence" value="ECO:0007669"/>
    <property type="project" value="UniProtKB-KW"/>
</dbReference>
<dbReference type="GO" id="GO:0008982">
    <property type="term" value="F:protein-N(PI)-phosphohistidine-sugar phosphotransferase activity"/>
    <property type="evidence" value="ECO:0007669"/>
    <property type="project" value="UniProtKB-UniRule"/>
</dbReference>
<keyword evidence="5" id="KW-0598">Phosphotransferase system</keyword>
<evidence type="ECO:0000256" key="1">
    <source>
        <dbReference type="ARBA" id="ARBA00004651"/>
    </source>
</evidence>
<evidence type="ECO:0000256" key="3">
    <source>
        <dbReference type="ARBA" id="ARBA00022475"/>
    </source>
</evidence>
<gene>
    <name evidence="12" type="ORF">FC40_GL000455</name>
</gene>
<evidence type="ECO:0000256" key="6">
    <source>
        <dbReference type="ARBA" id="ARBA00022692"/>
    </source>
</evidence>
<feature type="transmembrane region" description="Helical" evidence="10">
    <location>
        <begin position="213"/>
        <end position="237"/>
    </location>
</feature>
<dbReference type="GO" id="GO:1901264">
    <property type="term" value="P:carbohydrate derivative transport"/>
    <property type="evidence" value="ECO:0007669"/>
    <property type="project" value="TreeGrafter"/>
</dbReference>
<dbReference type="GO" id="GO:0005886">
    <property type="term" value="C:plasma membrane"/>
    <property type="evidence" value="ECO:0007669"/>
    <property type="project" value="UniProtKB-SubCell"/>
</dbReference>
<feature type="transmembrane region" description="Helical" evidence="10">
    <location>
        <begin position="420"/>
        <end position="438"/>
    </location>
</feature>
<dbReference type="AlphaFoldDB" id="A0A0R1WMM9"/>
<reference evidence="12 13" key="1">
    <citation type="journal article" date="2015" name="Genome Announc.">
        <title>Expanding the biotechnology potential of lactobacilli through comparative genomics of 213 strains and associated genera.</title>
        <authorList>
            <person name="Sun Z."/>
            <person name="Harris H.M."/>
            <person name="McCann A."/>
            <person name="Guo C."/>
            <person name="Argimon S."/>
            <person name="Zhang W."/>
            <person name="Yang X."/>
            <person name="Jeffery I.B."/>
            <person name="Cooney J.C."/>
            <person name="Kagawa T.F."/>
            <person name="Liu W."/>
            <person name="Song Y."/>
            <person name="Salvetti E."/>
            <person name="Wrobel A."/>
            <person name="Rasinkangas P."/>
            <person name="Parkhill J."/>
            <person name="Rea M.C."/>
            <person name="O'Sullivan O."/>
            <person name="Ritari J."/>
            <person name="Douillard F.P."/>
            <person name="Paul Ross R."/>
            <person name="Yang R."/>
            <person name="Briner A.E."/>
            <person name="Felis G.E."/>
            <person name="de Vos W.M."/>
            <person name="Barrangou R."/>
            <person name="Klaenhammer T.R."/>
            <person name="Caufield P.W."/>
            <person name="Cui Y."/>
            <person name="Zhang H."/>
            <person name="O'Toole P.W."/>
        </authorList>
    </citation>
    <scope>NUCLEOTIDE SEQUENCE [LARGE SCALE GENOMIC DNA]</scope>
    <source>
        <strain evidence="12 13">DSM 18933</strain>
    </source>
</reference>
<dbReference type="PROSITE" id="PS51105">
    <property type="entry name" value="PTS_EIIC_TYPE_3"/>
    <property type="match status" value="1"/>
</dbReference>
<dbReference type="PATRIC" id="fig|1423755.3.peg.505"/>
<evidence type="ECO:0000256" key="8">
    <source>
        <dbReference type="ARBA" id="ARBA00023136"/>
    </source>
</evidence>
<evidence type="ECO:0000313" key="13">
    <source>
        <dbReference type="Proteomes" id="UP000051054"/>
    </source>
</evidence>
<keyword evidence="8 9" id="KW-0472">Membrane</keyword>
<dbReference type="STRING" id="1423755.FC40_GL000455"/>
<evidence type="ECO:0000256" key="9">
    <source>
        <dbReference type="PIRNR" id="PIRNR006351"/>
    </source>
</evidence>
<evidence type="ECO:0000259" key="11">
    <source>
        <dbReference type="PROSITE" id="PS51105"/>
    </source>
</evidence>
<dbReference type="EMBL" id="AZGD01000087">
    <property type="protein sequence ID" value="KRM19162.1"/>
    <property type="molecule type" value="Genomic_DNA"/>
</dbReference>
<dbReference type="PIRSF" id="PIRSF006351">
    <property type="entry name" value="PTS_EIIC-Cellobiose"/>
    <property type="match status" value="1"/>
</dbReference>
<accession>A0A0R1WMM9</accession>
<dbReference type="OrthoDB" id="1550290at2"/>
<dbReference type="eggNOG" id="COG1455">
    <property type="taxonomic scope" value="Bacteria"/>
</dbReference>
<dbReference type="InterPro" id="IPR003352">
    <property type="entry name" value="PTS_EIIC"/>
</dbReference>
<sequence length="458" mass="49710">MNQGKFQEFINKHLVGPMGKFANARFVRAVMGAGYTVISFTIVSSMFLILSNLDLIITAKAFVSFYDATLGRFRDMYQAIYNAVMGFIAIYFAGSFGYEYTKIYQKEEKLDLSPLNGMFLGLFGFFLTVAQFAWQDGKVAFLTNVSKKAVEGGTGVIAGYGASSSGFARLGATGIFTGLIISWIAVQSYRMIVKKGWGIKMPDSVPKGVADSFTALIPGFAVALITAIIDGALVAMGTDIFNVLYIPFSFVGKLVDSWYGVLVIFFLIGALWFVGIHGATIITSFTNAFVLANLASNNNGGFHVLAGEFFNAFVSTGGSGATLVMILYLAFRARSVQLRELGKLAFVPALFNINEPILFGLPIVYNIDVLVPFLLAPMASAMVAYFSIATHLVPKITVQQPWPTPVGLGGFIATQSWKGFVLAIVTTIVAGLVWYPFIKAYDNKLYKREQEAASAKEA</sequence>
<feature type="transmembrane region" description="Helical" evidence="10">
    <location>
        <begin position="112"/>
        <end position="134"/>
    </location>
</feature>
<dbReference type="Proteomes" id="UP000051054">
    <property type="component" value="Unassembled WGS sequence"/>
</dbReference>
<keyword evidence="6 10" id="KW-0812">Transmembrane</keyword>
<dbReference type="NCBIfam" id="TIGR00410">
    <property type="entry name" value="lacE"/>
    <property type="match status" value="1"/>
</dbReference>
<evidence type="ECO:0000256" key="2">
    <source>
        <dbReference type="ARBA" id="ARBA00022448"/>
    </source>
</evidence>
<evidence type="ECO:0000313" key="12">
    <source>
        <dbReference type="EMBL" id="KRM19162.1"/>
    </source>
</evidence>
<evidence type="ECO:0000256" key="7">
    <source>
        <dbReference type="ARBA" id="ARBA00022989"/>
    </source>
</evidence>
<organism evidence="12 13">
    <name type="scientific">Ligilactobacillus hayakitensis DSM 18933 = JCM 14209</name>
    <dbReference type="NCBI Taxonomy" id="1423755"/>
    <lineage>
        <taxon>Bacteria</taxon>
        <taxon>Bacillati</taxon>
        <taxon>Bacillota</taxon>
        <taxon>Bacilli</taxon>
        <taxon>Lactobacillales</taxon>
        <taxon>Lactobacillaceae</taxon>
        <taxon>Ligilactobacillus</taxon>
    </lineage>
</organism>
<name>A0A0R1WMM9_9LACO</name>
<dbReference type="InterPro" id="IPR051088">
    <property type="entry name" value="PTS_Sugar-EIIC/EIIB"/>
</dbReference>
<feature type="transmembrane region" description="Helical" evidence="10">
    <location>
        <begin position="79"/>
        <end position="100"/>
    </location>
</feature>
<keyword evidence="3 9" id="KW-1003">Cell membrane</keyword>
<protein>
    <recommendedName>
        <fullName evidence="9">Permease IIC component</fullName>
    </recommendedName>
</protein>
<comment type="function">
    <text evidence="9">The phosphoenolpyruvate-dependent sugar phosphotransferase system (PTS), a major carbohydrate active -transport system, catalyzes the phosphorylation of incoming sugar substrates concomitant with their translocation across the cell membrane.</text>
</comment>
<comment type="caution">
    <text evidence="12">The sequence shown here is derived from an EMBL/GenBank/DDBJ whole genome shotgun (WGS) entry which is preliminary data.</text>
</comment>
<dbReference type="InterPro" id="IPR004796">
    <property type="entry name" value="PTS_IIC_cello"/>
</dbReference>
<proteinExistence type="predicted"/>
<evidence type="ECO:0000256" key="10">
    <source>
        <dbReference type="SAM" id="Phobius"/>
    </source>
</evidence>
<dbReference type="PANTHER" id="PTHR33989:SF8">
    <property type="entry name" value="PERMEASE IIC COMPONENT"/>
    <property type="match status" value="1"/>
</dbReference>
<feature type="domain" description="PTS EIIC type-3" evidence="11">
    <location>
        <begin position="10"/>
        <end position="437"/>
    </location>
</feature>
<comment type="subcellular location">
    <subcellularLocation>
        <location evidence="1">Cell membrane</location>
        <topology evidence="1">Multi-pass membrane protein</topology>
    </subcellularLocation>
</comment>
<feature type="transmembrane region" description="Helical" evidence="10">
    <location>
        <begin position="26"/>
        <end position="50"/>
    </location>
</feature>
<dbReference type="RefSeq" id="WP_025022278.1">
    <property type="nucleotide sequence ID" value="NZ_AZGD01000087.1"/>
</dbReference>
<dbReference type="Pfam" id="PF02378">
    <property type="entry name" value="PTS_EIIC"/>
    <property type="match status" value="1"/>
</dbReference>
<feature type="transmembrane region" description="Helical" evidence="10">
    <location>
        <begin position="371"/>
        <end position="393"/>
    </location>
</feature>
<feature type="transmembrane region" description="Helical" evidence="10">
    <location>
        <begin position="170"/>
        <end position="192"/>
    </location>
</feature>
<feature type="transmembrane region" description="Helical" evidence="10">
    <location>
        <begin position="309"/>
        <end position="331"/>
    </location>
</feature>
<dbReference type="InterPro" id="IPR004501">
    <property type="entry name" value="PTS_EIIC_3"/>
</dbReference>